<sequence>MSGVKFIMGNYRDKDLLANLNQRAEAIQRFVEQEEDESNRVMYISAIKDLLEIICEVYRKVSAGKTGLHLMHLLIGWLYQQPEEFVSIMEQQEPHALIIAASWGVLLKYTESSWLPADV</sequence>
<dbReference type="EMBL" id="JAPVEB010000003">
    <property type="protein sequence ID" value="KAJ5269669.1"/>
    <property type="molecule type" value="Genomic_DNA"/>
</dbReference>
<comment type="caution">
    <text evidence="1">The sequence shown here is derived from an EMBL/GenBank/DDBJ whole genome shotgun (WGS) entry which is preliminary data.</text>
</comment>
<gene>
    <name evidence="1" type="ORF">N7505_005427</name>
</gene>
<protein>
    <submittedName>
        <fullName evidence="1">Uncharacterized protein</fullName>
    </submittedName>
</protein>
<proteinExistence type="predicted"/>
<dbReference type="Proteomes" id="UP001220256">
    <property type="component" value="Unassembled WGS sequence"/>
</dbReference>
<name>A0ABQ8WIT2_PENCH</name>
<accession>A0ABQ8WIT2</accession>
<evidence type="ECO:0000313" key="2">
    <source>
        <dbReference type="Proteomes" id="UP001220256"/>
    </source>
</evidence>
<keyword evidence="2" id="KW-1185">Reference proteome</keyword>
<organism evidence="1 2">
    <name type="scientific">Penicillium chrysogenum</name>
    <name type="common">Penicillium notatum</name>
    <dbReference type="NCBI Taxonomy" id="5076"/>
    <lineage>
        <taxon>Eukaryota</taxon>
        <taxon>Fungi</taxon>
        <taxon>Dikarya</taxon>
        <taxon>Ascomycota</taxon>
        <taxon>Pezizomycotina</taxon>
        <taxon>Eurotiomycetes</taxon>
        <taxon>Eurotiomycetidae</taxon>
        <taxon>Eurotiales</taxon>
        <taxon>Aspergillaceae</taxon>
        <taxon>Penicillium</taxon>
        <taxon>Penicillium chrysogenum species complex</taxon>
    </lineage>
</organism>
<evidence type="ECO:0000313" key="1">
    <source>
        <dbReference type="EMBL" id="KAJ5269669.1"/>
    </source>
</evidence>
<reference evidence="1 2" key="1">
    <citation type="journal article" date="2023" name="IMA Fungus">
        <title>Comparative genomic study of the Penicillium genus elucidates a diverse pangenome and 15 lateral gene transfer events.</title>
        <authorList>
            <person name="Petersen C."/>
            <person name="Sorensen T."/>
            <person name="Nielsen M.R."/>
            <person name="Sondergaard T.E."/>
            <person name="Sorensen J.L."/>
            <person name="Fitzpatrick D.A."/>
            <person name="Frisvad J.C."/>
            <person name="Nielsen K.L."/>
        </authorList>
    </citation>
    <scope>NUCLEOTIDE SEQUENCE [LARGE SCALE GENOMIC DNA]</scope>
    <source>
        <strain evidence="1 2">IBT 3361</strain>
    </source>
</reference>